<dbReference type="EMBL" id="BKCJ011419295">
    <property type="protein sequence ID" value="GFD31966.1"/>
    <property type="molecule type" value="Genomic_DNA"/>
</dbReference>
<reference evidence="1" key="1">
    <citation type="journal article" date="2019" name="Sci. Rep.">
        <title>Draft genome of Tanacetum cinerariifolium, the natural source of mosquito coil.</title>
        <authorList>
            <person name="Yamashiro T."/>
            <person name="Shiraishi A."/>
            <person name="Satake H."/>
            <person name="Nakayama K."/>
        </authorList>
    </citation>
    <scope>NUCLEOTIDE SEQUENCE</scope>
</reference>
<evidence type="ECO:0000313" key="1">
    <source>
        <dbReference type="EMBL" id="GFD31966.1"/>
    </source>
</evidence>
<proteinExistence type="predicted"/>
<gene>
    <name evidence="1" type="ORF">Tci_903935</name>
</gene>
<comment type="caution">
    <text evidence="1">The sequence shown here is derived from an EMBL/GenBank/DDBJ whole genome shotgun (WGS) entry which is preliminary data.</text>
</comment>
<protein>
    <submittedName>
        <fullName evidence="1">Uncharacterized protein</fullName>
    </submittedName>
</protein>
<name>A0A699VF16_TANCI</name>
<organism evidence="1">
    <name type="scientific">Tanacetum cinerariifolium</name>
    <name type="common">Dalmatian daisy</name>
    <name type="synonym">Chrysanthemum cinerariifolium</name>
    <dbReference type="NCBI Taxonomy" id="118510"/>
    <lineage>
        <taxon>Eukaryota</taxon>
        <taxon>Viridiplantae</taxon>
        <taxon>Streptophyta</taxon>
        <taxon>Embryophyta</taxon>
        <taxon>Tracheophyta</taxon>
        <taxon>Spermatophyta</taxon>
        <taxon>Magnoliopsida</taxon>
        <taxon>eudicotyledons</taxon>
        <taxon>Gunneridae</taxon>
        <taxon>Pentapetalae</taxon>
        <taxon>asterids</taxon>
        <taxon>campanulids</taxon>
        <taxon>Asterales</taxon>
        <taxon>Asteraceae</taxon>
        <taxon>Asteroideae</taxon>
        <taxon>Anthemideae</taxon>
        <taxon>Anthemidinae</taxon>
        <taxon>Tanacetum</taxon>
    </lineage>
</organism>
<sequence>MLGASGVQIPKNNLDNLHSTVEEDGTLESVDPQDLLGLDVLLSRGIDFLRGTIAVVVILVKGHTFPTNVKVMPVDFDFT</sequence>
<dbReference type="AlphaFoldDB" id="A0A699VF16"/>
<accession>A0A699VF16</accession>